<evidence type="ECO:0000256" key="3">
    <source>
        <dbReference type="ARBA" id="ARBA00022801"/>
    </source>
</evidence>
<dbReference type="OrthoDB" id="272271at2759"/>
<dbReference type="PANTHER" id="PTHR43114">
    <property type="entry name" value="ADENINE DEAMINASE"/>
    <property type="match status" value="1"/>
</dbReference>
<dbReference type="EMBL" id="MCFJ01000021">
    <property type="protein sequence ID" value="ORY57003.1"/>
    <property type="molecule type" value="Genomic_DNA"/>
</dbReference>
<dbReference type="GO" id="GO:0016814">
    <property type="term" value="F:hydrolase activity, acting on carbon-nitrogen (but not peptide) bonds, in cyclic amidines"/>
    <property type="evidence" value="ECO:0007669"/>
    <property type="project" value="UniProtKB-ARBA"/>
</dbReference>
<dbReference type="Gene3D" id="3.20.20.140">
    <property type="entry name" value="Metal-dependent hydrolases"/>
    <property type="match status" value="1"/>
</dbReference>
<comment type="caution">
    <text evidence="6">The sequence shown here is derived from an EMBL/GenBank/DDBJ whole genome shotgun (WGS) entry which is preliminary data.</text>
</comment>
<comment type="cofactor">
    <cofactor evidence="1">
        <name>Zn(2+)</name>
        <dbReference type="ChEBI" id="CHEBI:29105"/>
    </cofactor>
</comment>
<evidence type="ECO:0000256" key="1">
    <source>
        <dbReference type="ARBA" id="ARBA00001947"/>
    </source>
</evidence>
<keyword evidence="7" id="KW-1185">Reference proteome</keyword>
<dbReference type="AlphaFoldDB" id="A0A1Y2DCK2"/>
<reference evidence="6 7" key="1">
    <citation type="submission" date="2016-07" db="EMBL/GenBank/DDBJ databases">
        <title>Pervasive Adenine N6-methylation of Active Genes in Fungi.</title>
        <authorList>
            <consortium name="DOE Joint Genome Institute"/>
            <person name="Mondo S.J."/>
            <person name="Dannebaum R.O."/>
            <person name="Kuo R.C."/>
            <person name="Labutti K."/>
            <person name="Haridas S."/>
            <person name="Kuo A."/>
            <person name="Salamov A."/>
            <person name="Ahrendt S.R."/>
            <person name="Lipzen A."/>
            <person name="Sullivan W."/>
            <person name="Andreopoulos W.B."/>
            <person name="Clum A."/>
            <person name="Lindquist E."/>
            <person name="Daum C."/>
            <person name="Ramamoorthy G.K."/>
            <person name="Gryganskyi A."/>
            <person name="Culley D."/>
            <person name="Magnuson J.K."/>
            <person name="James T.Y."/>
            <person name="O'Malley M.A."/>
            <person name="Stajich J.E."/>
            <person name="Spatafora J.W."/>
            <person name="Visel A."/>
            <person name="Grigoriev I.V."/>
        </authorList>
    </citation>
    <scope>NUCLEOTIDE SEQUENCE [LARGE SCALE GENOMIC DNA]</scope>
    <source>
        <strain evidence="6 7">CBS 129021</strain>
    </source>
</reference>
<dbReference type="SUPFAM" id="SSF51556">
    <property type="entry name" value="Metallo-dependent hydrolases"/>
    <property type="match status" value="1"/>
</dbReference>
<evidence type="ECO:0000259" key="5">
    <source>
        <dbReference type="Pfam" id="PF00962"/>
    </source>
</evidence>
<keyword evidence="3" id="KW-0378">Hydrolase</keyword>
<dbReference type="RefSeq" id="XP_040710470.1">
    <property type="nucleotide sequence ID" value="XM_040857765.1"/>
</dbReference>
<dbReference type="GO" id="GO:0046872">
    <property type="term" value="F:metal ion binding"/>
    <property type="evidence" value="ECO:0007669"/>
    <property type="project" value="UniProtKB-KW"/>
</dbReference>
<dbReference type="InterPro" id="IPR006330">
    <property type="entry name" value="Ado/ade_deaminase"/>
</dbReference>
<organism evidence="6 7">
    <name type="scientific">Pseudomassariella vexata</name>
    <dbReference type="NCBI Taxonomy" id="1141098"/>
    <lineage>
        <taxon>Eukaryota</taxon>
        <taxon>Fungi</taxon>
        <taxon>Dikarya</taxon>
        <taxon>Ascomycota</taxon>
        <taxon>Pezizomycotina</taxon>
        <taxon>Sordariomycetes</taxon>
        <taxon>Xylariomycetidae</taxon>
        <taxon>Amphisphaeriales</taxon>
        <taxon>Pseudomassariaceae</taxon>
        <taxon>Pseudomassariella</taxon>
    </lineage>
</organism>
<evidence type="ECO:0000256" key="2">
    <source>
        <dbReference type="ARBA" id="ARBA00022723"/>
    </source>
</evidence>
<dbReference type="GO" id="GO:0019239">
    <property type="term" value="F:deaminase activity"/>
    <property type="evidence" value="ECO:0007669"/>
    <property type="project" value="InterPro"/>
</dbReference>
<gene>
    <name evidence="6" type="ORF">BCR38DRAFT_402154</name>
</gene>
<evidence type="ECO:0000313" key="6">
    <source>
        <dbReference type="EMBL" id="ORY57003.1"/>
    </source>
</evidence>
<dbReference type="InterPro" id="IPR032466">
    <property type="entry name" value="Metal_Hydrolase"/>
</dbReference>
<evidence type="ECO:0000313" key="7">
    <source>
        <dbReference type="Proteomes" id="UP000193689"/>
    </source>
</evidence>
<dbReference type="Pfam" id="PF00962">
    <property type="entry name" value="A_deaminase"/>
    <property type="match status" value="1"/>
</dbReference>
<proteinExistence type="predicted"/>
<protein>
    <recommendedName>
        <fullName evidence="5">Adenosine deaminase domain-containing protein</fullName>
    </recommendedName>
</protein>
<dbReference type="GeneID" id="63773977"/>
<evidence type="ECO:0000256" key="4">
    <source>
        <dbReference type="ARBA" id="ARBA00022833"/>
    </source>
</evidence>
<keyword evidence="4" id="KW-0862">Zinc</keyword>
<sequence>MDTPRRQWLRRLAKAELHLHLEGTVTPETLVILSARHDTTPLTLGEARALYAYKDFAHFLRTFKLVLDRLLDPEDYALIAREMMCDLAAQGVVHAEVYISWGNILHWKPHLRVEDVMTAVDSARTEFEAGIGGLSILWIADATRTWSAAAVEEVFRLAARLRTDRFASIVGVGIGGDEAGGPIELFRDSYVEAKKAGLRLTAHAGEATGEVKGPLEIRAALSTGVERIGHGLAAQYDDELMDVLREQGVPLEINVTSNVLTGCCPSKQEHPLPIYMDKGLLCTLNSDDPAMFGSNCLDEYVLVQETFGLDLETMRVLAKNSILASFLDEGKKQHLIDLIDALPSYTESVRQFEYPNDGTA</sequence>
<dbReference type="InterPro" id="IPR001365">
    <property type="entry name" value="A_deaminase_dom"/>
</dbReference>
<dbReference type="STRING" id="1141098.A0A1Y2DCK2"/>
<accession>A0A1Y2DCK2</accession>
<keyword evidence="2" id="KW-0479">Metal-binding</keyword>
<feature type="domain" description="Adenosine deaminase" evidence="5">
    <location>
        <begin position="14"/>
        <end position="341"/>
    </location>
</feature>
<dbReference type="InParanoid" id="A0A1Y2DCK2"/>
<dbReference type="NCBIfam" id="TIGR01430">
    <property type="entry name" value="aden_deam"/>
    <property type="match status" value="1"/>
</dbReference>
<dbReference type="Proteomes" id="UP000193689">
    <property type="component" value="Unassembled WGS sequence"/>
</dbReference>
<name>A0A1Y2DCK2_9PEZI</name>
<dbReference type="PANTHER" id="PTHR43114:SF6">
    <property type="entry name" value="ADENINE DEAMINASE"/>
    <property type="match status" value="1"/>
</dbReference>